<dbReference type="EMBL" id="ABXA01000011">
    <property type="protein sequence ID" value="EEB36725.1"/>
    <property type="molecule type" value="Genomic_DNA"/>
</dbReference>
<dbReference type="STRING" id="561177.ANHYDRO_00397"/>
<sequence length="257" mass="30445">MKVNDLIKENYDTLDKNDIKLYSYIMQEKTDFIEKNLKEFSKKSKFNESSIVNFAKKIGLDGYSELKYLIKWEREKIVDFDENEIDYTYNDISLSMNMIKGLNLDGLFESLYNTNKIYLIYTGYIQKNLAEELKRNFLNIGIIAYTLDIKNDLDLLNKNIKRDDILIAISFSGENTILLDFIKKIRKKIILVSITKLSNNKLSQISDYNLSFVSHEVYRYEENTSIRPVSQYYVIVDFLVLKYLNYKSKYKKKQENA</sequence>
<dbReference type="InterPro" id="IPR036388">
    <property type="entry name" value="WH-like_DNA-bd_sf"/>
</dbReference>
<dbReference type="eggNOG" id="COG1737">
    <property type="taxonomic scope" value="Bacteria"/>
</dbReference>
<dbReference type="CDD" id="cd05013">
    <property type="entry name" value="SIS_RpiR"/>
    <property type="match status" value="1"/>
</dbReference>
<dbReference type="SUPFAM" id="SSF53697">
    <property type="entry name" value="SIS domain"/>
    <property type="match status" value="1"/>
</dbReference>
<evidence type="ECO:0000259" key="5">
    <source>
        <dbReference type="PROSITE" id="PS51464"/>
    </source>
</evidence>
<evidence type="ECO:0000313" key="6">
    <source>
        <dbReference type="EMBL" id="EEB36725.1"/>
    </source>
</evidence>
<keyword evidence="2" id="KW-0238">DNA-binding</keyword>
<dbReference type="Pfam" id="PF01418">
    <property type="entry name" value="HTH_6"/>
    <property type="match status" value="1"/>
</dbReference>
<dbReference type="SUPFAM" id="SSF46689">
    <property type="entry name" value="Homeodomain-like"/>
    <property type="match status" value="1"/>
</dbReference>
<evidence type="ECO:0000256" key="1">
    <source>
        <dbReference type="ARBA" id="ARBA00023015"/>
    </source>
</evidence>
<evidence type="ECO:0000256" key="3">
    <source>
        <dbReference type="ARBA" id="ARBA00023163"/>
    </source>
</evidence>
<feature type="domain" description="HTH rpiR-type" evidence="4">
    <location>
        <begin position="1"/>
        <end position="77"/>
    </location>
</feature>
<dbReference type="InterPro" id="IPR001347">
    <property type="entry name" value="SIS_dom"/>
</dbReference>
<dbReference type="InterPro" id="IPR046348">
    <property type="entry name" value="SIS_dom_sf"/>
</dbReference>
<name>B6W751_9FIRM</name>
<organism evidence="6 7">
    <name type="scientific">Anaerococcus hydrogenalis DSM 7454</name>
    <dbReference type="NCBI Taxonomy" id="561177"/>
    <lineage>
        <taxon>Bacteria</taxon>
        <taxon>Bacillati</taxon>
        <taxon>Bacillota</taxon>
        <taxon>Tissierellia</taxon>
        <taxon>Tissierellales</taxon>
        <taxon>Peptoniphilaceae</taxon>
        <taxon>Anaerococcus</taxon>
    </lineage>
</organism>
<proteinExistence type="predicted"/>
<dbReference type="GO" id="GO:0003677">
    <property type="term" value="F:DNA binding"/>
    <property type="evidence" value="ECO:0007669"/>
    <property type="project" value="UniProtKB-KW"/>
</dbReference>
<dbReference type="Gene3D" id="1.10.10.10">
    <property type="entry name" value="Winged helix-like DNA-binding domain superfamily/Winged helix DNA-binding domain"/>
    <property type="match status" value="1"/>
</dbReference>
<evidence type="ECO:0000259" key="4">
    <source>
        <dbReference type="PROSITE" id="PS51071"/>
    </source>
</evidence>
<dbReference type="Gene3D" id="3.40.50.10490">
    <property type="entry name" value="Glucose-6-phosphate isomerase like protein, domain 1"/>
    <property type="match status" value="1"/>
</dbReference>
<dbReference type="RefSeq" id="WP_004812841.1">
    <property type="nucleotide sequence ID" value="NZ_ABXA01000011.1"/>
</dbReference>
<evidence type="ECO:0000313" key="7">
    <source>
        <dbReference type="Proteomes" id="UP000005451"/>
    </source>
</evidence>
<dbReference type="GO" id="GO:0097367">
    <property type="term" value="F:carbohydrate derivative binding"/>
    <property type="evidence" value="ECO:0007669"/>
    <property type="project" value="InterPro"/>
</dbReference>
<dbReference type="InterPro" id="IPR009057">
    <property type="entry name" value="Homeodomain-like_sf"/>
</dbReference>
<dbReference type="AlphaFoldDB" id="B6W751"/>
<keyword evidence="1" id="KW-0805">Transcription regulation</keyword>
<evidence type="ECO:0000256" key="2">
    <source>
        <dbReference type="ARBA" id="ARBA00023125"/>
    </source>
</evidence>
<dbReference type="PANTHER" id="PTHR30514:SF1">
    <property type="entry name" value="HTH-TYPE TRANSCRIPTIONAL REGULATOR HEXR-RELATED"/>
    <property type="match status" value="1"/>
</dbReference>
<dbReference type="PANTHER" id="PTHR30514">
    <property type="entry name" value="GLUCOKINASE"/>
    <property type="match status" value="1"/>
</dbReference>
<feature type="domain" description="SIS" evidence="5">
    <location>
        <begin position="107"/>
        <end position="249"/>
    </location>
</feature>
<dbReference type="GO" id="GO:0003700">
    <property type="term" value="F:DNA-binding transcription factor activity"/>
    <property type="evidence" value="ECO:0007669"/>
    <property type="project" value="InterPro"/>
</dbReference>
<dbReference type="PROSITE" id="PS51464">
    <property type="entry name" value="SIS"/>
    <property type="match status" value="1"/>
</dbReference>
<dbReference type="GO" id="GO:1901135">
    <property type="term" value="P:carbohydrate derivative metabolic process"/>
    <property type="evidence" value="ECO:0007669"/>
    <property type="project" value="InterPro"/>
</dbReference>
<accession>B6W751</accession>
<reference evidence="6 7" key="1">
    <citation type="submission" date="2008-09" db="EMBL/GenBank/DDBJ databases">
        <authorList>
            <person name="Fulton L."/>
            <person name="Clifton S."/>
            <person name="Fulton B."/>
            <person name="Xu J."/>
            <person name="Minx P."/>
            <person name="Pepin K.H."/>
            <person name="Johnson M."/>
            <person name="Thiruvilangam P."/>
            <person name="Bhonagiri V."/>
            <person name="Nash W.E."/>
            <person name="Mardis E.R."/>
            <person name="Wilson R.K."/>
        </authorList>
    </citation>
    <scope>NUCLEOTIDE SEQUENCE [LARGE SCALE GENOMIC DNA]</scope>
    <source>
        <strain evidence="6 7">DSM 7454</strain>
    </source>
</reference>
<protein>
    <submittedName>
        <fullName evidence="6">Transcriptional regulator, RpiR family</fullName>
    </submittedName>
</protein>
<dbReference type="Pfam" id="PF01380">
    <property type="entry name" value="SIS"/>
    <property type="match status" value="1"/>
</dbReference>
<dbReference type="InterPro" id="IPR035472">
    <property type="entry name" value="RpiR-like_SIS"/>
</dbReference>
<reference evidence="6 7" key="2">
    <citation type="submission" date="2008-10" db="EMBL/GenBank/DDBJ databases">
        <title>Draft genome sequence of Anaerococcus hydrogenalis (DSM 7454).</title>
        <authorList>
            <person name="Sudarsanam P."/>
            <person name="Ley R."/>
            <person name="Guruge J."/>
            <person name="Turnbaugh P.J."/>
            <person name="Mahowald M."/>
            <person name="Liep D."/>
            <person name="Gordon J."/>
        </authorList>
    </citation>
    <scope>NUCLEOTIDE SEQUENCE [LARGE SCALE GENOMIC DNA]</scope>
    <source>
        <strain evidence="6 7">DSM 7454</strain>
    </source>
</reference>
<comment type="caution">
    <text evidence="6">The sequence shown here is derived from an EMBL/GenBank/DDBJ whole genome shotgun (WGS) entry which is preliminary data.</text>
</comment>
<gene>
    <name evidence="6" type="ORF">ANHYDRO_00397</name>
</gene>
<dbReference type="InterPro" id="IPR000281">
    <property type="entry name" value="HTH_RpiR"/>
</dbReference>
<dbReference type="InterPro" id="IPR047640">
    <property type="entry name" value="RpiR-like"/>
</dbReference>
<keyword evidence="3" id="KW-0804">Transcription</keyword>
<dbReference type="Proteomes" id="UP000005451">
    <property type="component" value="Unassembled WGS sequence"/>
</dbReference>
<dbReference type="PROSITE" id="PS51071">
    <property type="entry name" value="HTH_RPIR"/>
    <property type="match status" value="1"/>
</dbReference>